<dbReference type="InterPro" id="IPR004097">
    <property type="entry name" value="DHHA2"/>
</dbReference>
<dbReference type="Gene3D" id="3.10.310.20">
    <property type="entry name" value="DHHA2 domain"/>
    <property type="match status" value="1"/>
</dbReference>
<dbReference type="Gene3D" id="3.90.1640.10">
    <property type="entry name" value="inorganic pyrophosphatase (n-terminal core)"/>
    <property type="match status" value="1"/>
</dbReference>
<accession>A0A8H5ZJE5</accession>
<evidence type="ECO:0000313" key="8">
    <source>
        <dbReference type="EMBL" id="KAF5849894.1"/>
    </source>
</evidence>
<dbReference type="GO" id="GO:0046872">
    <property type="term" value="F:metal ion binding"/>
    <property type="evidence" value="ECO:0007669"/>
    <property type="project" value="UniProtKB-KW"/>
</dbReference>
<dbReference type="AlphaFoldDB" id="A0A8H5ZJE5"/>
<evidence type="ECO:0000256" key="5">
    <source>
        <dbReference type="SAM" id="Coils"/>
    </source>
</evidence>
<keyword evidence="2" id="KW-0479">Metal-binding</keyword>
<feature type="domain" description="DHHA2" evidence="7">
    <location>
        <begin position="362"/>
        <end position="531"/>
    </location>
</feature>
<keyword evidence="5" id="KW-0175">Coiled coil</keyword>
<dbReference type="PANTHER" id="PTHR12112:SF20">
    <property type="entry name" value="EXOPOLYPHOSPHATASE"/>
    <property type="match status" value="1"/>
</dbReference>
<evidence type="ECO:0000256" key="3">
    <source>
        <dbReference type="ARBA" id="ARBA00022801"/>
    </source>
</evidence>
<dbReference type="FunFam" id="3.10.310.20:FF:000008">
    <property type="entry name" value="Uncharacterized protein"/>
    <property type="match status" value="1"/>
</dbReference>
<keyword evidence="4" id="KW-0464">Manganese</keyword>
<sequence>MLSVKAQHLARKPPARRVFTTCGKLAIGLRRVSTLARHALANAVTQLSHACCPHLCLKQGRLCAQSTFIVLRSSLPTYRHHIPPRSTMKPIRVLLPGLMAVSHVAAAPQQVVLDALDKPSAKPIGVGHFSEWSRQTKKEFLIDWQAGKESEWILVQGNEGGDMDSMTAALTWAYHLEHATMNTSNPLKAIALLQTPSHALDLRPENKLALDNSQMTPGHEDLLTLDELPEDPETLSTKLKGIVLVDHSEPLKKWSTAKILSIFDHHKDHGTAPDADPRVFETAASCTTLVARQMLDELEKLDEEYHMPHELLELILSAIAIDSGGLTGDKTTKADIETSKRILARSNWRNDDLKDVMEDLDDELTKAQKDIDNLGLYDLLRRDWKSDAIDTPSPRTPAISVGFASIPYSMDEQILKTEFQELFDWFAIHAAWTAQANVDVSVSINKYKKHYKDGSKEKIREIVLVVRDDVRIDQDQADSLFKLVKDAIENNKEGIDFQPWHRADELAPRQMVWQHRSDAGRKVIKPLVEEAIMEWD</sequence>
<organism evidence="8 9">
    <name type="scientific">Cochliobolus sativus</name>
    <name type="common">Common root rot and spot blotch fungus</name>
    <name type="synonym">Bipolaris sorokiniana</name>
    <dbReference type="NCBI Taxonomy" id="45130"/>
    <lineage>
        <taxon>Eukaryota</taxon>
        <taxon>Fungi</taxon>
        <taxon>Dikarya</taxon>
        <taxon>Ascomycota</taxon>
        <taxon>Pezizomycotina</taxon>
        <taxon>Dothideomycetes</taxon>
        <taxon>Pleosporomycetidae</taxon>
        <taxon>Pleosporales</taxon>
        <taxon>Pleosporineae</taxon>
        <taxon>Pleosporaceae</taxon>
        <taxon>Bipolaris</taxon>
    </lineage>
</organism>
<evidence type="ECO:0000259" key="7">
    <source>
        <dbReference type="Pfam" id="PF02833"/>
    </source>
</evidence>
<evidence type="ECO:0000256" key="1">
    <source>
        <dbReference type="ARBA" id="ARBA00001936"/>
    </source>
</evidence>
<dbReference type="InterPro" id="IPR038763">
    <property type="entry name" value="DHH_sf"/>
</dbReference>
<keyword evidence="3" id="KW-0378">Hydrolase</keyword>
<dbReference type="Pfam" id="PF02833">
    <property type="entry name" value="DHHA2"/>
    <property type="match status" value="1"/>
</dbReference>
<dbReference type="GO" id="GO:0005737">
    <property type="term" value="C:cytoplasm"/>
    <property type="evidence" value="ECO:0007669"/>
    <property type="project" value="InterPro"/>
</dbReference>
<dbReference type="Pfam" id="PF01368">
    <property type="entry name" value="DHH"/>
    <property type="match status" value="1"/>
</dbReference>
<proteinExistence type="predicted"/>
<comment type="caution">
    <text evidence="8">The sequence shown here is derived from an EMBL/GenBank/DDBJ whole genome shotgun (WGS) entry which is preliminary data.</text>
</comment>
<dbReference type="PANTHER" id="PTHR12112">
    <property type="entry name" value="BNIP - RELATED"/>
    <property type="match status" value="1"/>
</dbReference>
<dbReference type="InterPro" id="IPR001667">
    <property type="entry name" value="DDH_dom"/>
</dbReference>
<protein>
    <recommendedName>
        <fullName evidence="10">DHHA2 domain-containing protein</fullName>
    </recommendedName>
</protein>
<evidence type="ECO:0000256" key="4">
    <source>
        <dbReference type="ARBA" id="ARBA00023211"/>
    </source>
</evidence>
<evidence type="ECO:0000313" key="9">
    <source>
        <dbReference type="Proteomes" id="UP000624244"/>
    </source>
</evidence>
<name>A0A8H5ZJE5_COCSA</name>
<dbReference type="SUPFAM" id="SSF64182">
    <property type="entry name" value="DHH phosphoesterases"/>
    <property type="match status" value="1"/>
</dbReference>
<dbReference type="GO" id="GO:0004309">
    <property type="term" value="F:exopolyphosphatase activity"/>
    <property type="evidence" value="ECO:0007669"/>
    <property type="project" value="TreeGrafter"/>
</dbReference>
<feature type="coiled-coil region" evidence="5">
    <location>
        <begin position="343"/>
        <end position="370"/>
    </location>
</feature>
<dbReference type="InterPro" id="IPR038222">
    <property type="entry name" value="DHHA2_dom_sf"/>
</dbReference>
<feature type="domain" description="DDH" evidence="6">
    <location>
        <begin position="153"/>
        <end position="319"/>
    </location>
</feature>
<dbReference type="EMBL" id="WNKQ01000008">
    <property type="protein sequence ID" value="KAF5849894.1"/>
    <property type="molecule type" value="Genomic_DNA"/>
</dbReference>
<evidence type="ECO:0008006" key="10">
    <source>
        <dbReference type="Google" id="ProtNLM"/>
    </source>
</evidence>
<evidence type="ECO:0000259" key="6">
    <source>
        <dbReference type="Pfam" id="PF01368"/>
    </source>
</evidence>
<comment type="cofactor">
    <cofactor evidence="1">
        <name>Mn(2+)</name>
        <dbReference type="ChEBI" id="CHEBI:29035"/>
    </cofactor>
</comment>
<dbReference type="Proteomes" id="UP000624244">
    <property type="component" value="Unassembled WGS sequence"/>
</dbReference>
<reference evidence="8" key="1">
    <citation type="submission" date="2019-11" db="EMBL/GenBank/DDBJ databases">
        <title>Bipolaris sorokiniana Genome sequencing.</title>
        <authorList>
            <person name="Wang H."/>
        </authorList>
    </citation>
    <scope>NUCLEOTIDE SEQUENCE</scope>
</reference>
<gene>
    <name evidence="8" type="ORF">GGP41_005316</name>
</gene>
<evidence type="ECO:0000256" key="2">
    <source>
        <dbReference type="ARBA" id="ARBA00022723"/>
    </source>
</evidence>